<sequence>MLPAQFDLALSSCLLRDHHTLRQKLRSLRERHKQGQPTERADAELAQAVAASQAKYAARLAKLPKPQFDESLPVNQRRDEVRSAIAKHQVVILCGETGSGKTTQLPKICLELGRGVAGLIGHTQPRRLAARTVASRIAQELKTELGDTVGYKVRFTDKSSELSLVKLMTDGILLAETQTDRFLSQYDTIIVDEAHERSLNIDFLLGFLKQLLPRRPDLKLIVTSATIDAERFSQHFDGAPVIEVSGRTYPVEVRYKELRSKDQDDADLEMEEAVVDVVQDLWRNDGMGDVLVFMPGEREIRETAEQLRRAKIMGAEIVPLFARLSAEDQQKVFRPSNGRRIVLSTNVAETSLTVPGIRYVIDSGLARVNRYSPRAKVEQLQIEKISQASARQRAGRCGRVAAGICVRLYSEKDFLGRPAFTDPEILRSSLAAVILRMQALKLGRVEDFPFLEAPPGRLIADGYALLHELGAVDSLGSLTRLGQELARLPIDPKIGRMILAGRDEGCLAELLIIASALSIQDPRDRPFEARDAADRAHAKFADDKSDFVSLLNLWHFFEQALQNKQSNKLLVQECHTNFLSYLRMREWRELHKQLADIVEDMGWKVRDSRPVDTPAPAALPEAAPGAGKKAEKARQQAAQNHHDALHRALCAGLLGQVGMKQPDEDEYLGARGIKFSIFPGSGLKKNRPKWVISAELVETTKLYARCVAAIQPEWLEKLADHLVNRDYFEPHWDEGMAQVTASERVTLYGLPVIARRKVHFGSIRPAEAREIMLREGLAGRRFNTRAAFWLHNEKLISEIEELEHKARRQDVLVDETVLFDFYDQRVPAEVMNGQGFDAWRKQAEKEQPQLLFLNRDDLMRHAGESITVQQFPPTLPLDGLELPLAYRFEPGHPLDGVSVQLPLHLLNKVNGHAFDWLVPGLIREKITHLVKSLPKSIRRLCVPVPDFVTRTLVTLDKADHRAALLPQLAQAVGRGIGQPVGVDEFDSGDLPGHLRMNIRVVDDAGQELASGRDLVSLRAQLGEAAQMTFREVAAQPAKAPAPATAKGSKAAGAPPAGAPASPKPAAAGPAIEKDGIVSWNFGDLPAKLTFERGGAKLTGYPALVPFEAACAIRLYDTEAAAEAAHRQGVVRLMQMELKEQVKQLPKCFANFTQNALQLRGVADSDSLMNDLVACVCDRAFIGEDALPRSQKDFDNQKQRAKARLPAVRDAAYRVLQEVGGEYQQLQAQLAKPVRLQSELKQQLSRLVYRGFLQDTPWEQLPHLGRYLKAIKVRLEKYNANQARDAQRGTDVAALWARWEAEQDKWRKLGRDPAPLAPFRWMLEELRVSLFAQELRTPYPVSTKRLNKIWEDLLRQ</sequence>
<evidence type="ECO:0000256" key="2">
    <source>
        <dbReference type="ARBA" id="ARBA00022801"/>
    </source>
</evidence>
<gene>
    <name evidence="8" type="primary">hrpA</name>
    <name evidence="8" type="ORF">FNU76_03670</name>
</gene>
<dbReference type="PROSITE" id="PS51194">
    <property type="entry name" value="HELICASE_CTER"/>
    <property type="match status" value="1"/>
</dbReference>
<dbReference type="GO" id="GO:0005524">
    <property type="term" value="F:ATP binding"/>
    <property type="evidence" value="ECO:0007669"/>
    <property type="project" value="UniProtKB-KW"/>
</dbReference>
<dbReference type="SMART" id="SM00490">
    <property type="entry name" value="HELICc"/>
    <property type="match status" value="1"/>
</dbReference>
<keyword evidence="2 8" id="KW-0378">Hydrolase</keyword>
<dbReference type="Pfam" id="PF21010">
    <property type="entry name" value="HA2_C"/>
    <property type="match status" value="1"/>
</dbReference>
<dbReference type="GO" id="GO:0003724">
    <property type="term" value="F:RNA helicase activity"/>
    <property type="evidence" value="ECO:0007669"/>
    <property type="project" value="UniProtKB-EC"/>
</dbReference>
<dbReference type="NCBIfam" id="TIGR01967">
    <property type="entry name" value="DEAH_box_HrpA"/>
    <property type="match status" value="1"/>
</dbReference>
<keyword evidence="1" id="KW-0547">Nucleotide-binding</keyword>
<evidence type="ECO:0000256" key="5">
    <source>
        <dbReference type="SAM" id="MobiDB-lite"/>
    </source>
</evidence>
<feature type="domain" description="Helicase C-terminal" evidence="7">
    <location>
        <begin position="269"/>
        <end position="441"/>
    </location>
</feature>
<feature type="compositionally biased region" description="Basic and acidic residues" evidence="5">
    <location>
        <begin position="628"/>
        <end position="638"/>
    </location>
</feature>
<dbReference type="SUPFAM" id="SSF52540">
    <property type="entry name" value="P-loop containing nucleoside triphosphate hydrolases"/>
    <property type="match status" value="1"/>
</dbReference>
<dbReference type="GO" id="GO:0016787">
    <property type="term" value="F:hydrolase activity"/>
    <property type="evidence" value="ECO:0007669"/>
    <property type="project" value="UniProtKB-KW"/>
</dbReference>
<dbReference type="FunFam" id="3.40.50.300:FF:000575">
    <property type="entry name" value="ATP-dependent helicase hrpA"/>
    <property type="match status" value="1"/>
</dbReference>
<dbReference type="FunFam" id="1.20.120.1080:FF:000005">
    <property type="entry name" value="ATP-dependent helicase HrpA"/>
    <property type="match status" value="1"/>
</dbReference>
<dbReference type="InterPro" id="IPR014001">
    <property type="entry name" value="Helicase_ATP-bd"/>
</dbReference>
<name>A0A516SBK1_9NEIS</name>
<dbReference type="InterPro" id="IPR003593">
    <property type="entry name" value="AAA+_ATPase"/>
</dbReference>
<dbReference type="EC" id="3.6.4.13" evidence="8"/>
<dbReference type="InterPro" id="IPR010222">
    <property type="entry name" value="RNA_helicase_HrpA"/>
</dbReference>
<feature type="compositionally biased region" description="Low complexity" evidence="5">
    <location>
        <begin position="614"/>
        <end position="627"/>
    </location>
</feature>
<dbReference type="InterPro" id="IPR024590">
    <property type="entry name" value="HrpA_C"/>
</dbReference>
<dbReference type="KEGG" id="cari:FNU76_03670"/>
<dbReference type="Gene3D" id="3.40.50.300">
    <property type="entry name" value="P-loop containing nucleotide triphosphate hydrolases"/>
    <property type="match status" value="2"/>
</dbReference>
<dbReference type="PANTHER" id="PTHR18934">
    <property type="entry name" value="ATP-DEPENDENT RNA HELICASE"/>
    <property type="match status" value="1"/>
</dbReference>
<dbReference type="InterPro" id="IPR011545">
    <property type="entry name" value="DEAD/DEAH_box_helicase_dom"/>
</dbReference>
<proteinExistence type="predicted"/>
<dbReference type="Proteomes" id="UP000317550">
    <property type="component" value="Chromosome"/>
</dbReference>
<dbReference type="GO" id="GO:0003723">
    <property type="term" value="F:RNA binding"/>
    <property type="evidence" value="ECO:0007669"/>
    <property type="project" value="TreeGrafter"/>
</dbReference>
<evidence type="ECO:0000259" key="7">
    <source>
        <dbReference type="PROSITE" id="PS51194"/>
    </source>
</evidence>
<evidence type="ECO:0000313" key="8">
    <source>
        <dbReference type="EMBL" id="QDQ25523.1"/>
    </source>
</evidence>
<keyword evidence="4" id="KW-0067">ATP-binding</keyword>
<dbReference type="OrthoDB" id="9805617at2"/>
<dbReference type="PROSITE" id="PS51192">
    <property type="entry name" value="HELICASE_ATP_BIND_1"/>
    <property type="match status" value="1"/>
</dbReference>
<dbReference type="InterPro" id="IPR007502">
    <property type="entry name" value="Helicase-assoc_dom"/>
</dbReference>
<feature type="domain" description="Helicase ATP-binding" evidence="6">
    <location>
        <begin position="82"/>
        <end position="245"/>
    </location>
</feature>
<evidence type="ECO:0000256" key="4">
    <source>
        <dbReference type="ARBA" id="ARBA00022840"/>
    </source>
</evidence>
<dbReference type="Pfam" id="PF07717">
    <property type="entry name" value="OB_NTP_bind"/>
    <property type="match status" value="1"/>
</dbReference>
<evidence type="ECO:0000313" key="9">
    <source>
        <dbReference type="Proteomes" id="UP000317550"/>
    </source>
</evidence>
<dbReference type="PANTHER" id="PTHR18934:SF99">
    <property type="entry name" value="ATP-DEPENDENT RNA HELICASE DHX37-RELATED"/>
    <property type="match status" value="1"/>
</dbReference>
<dbReference type="Pfam" id="PF04408">
    <property type="entry name" value="WHD_HA2"/>
    <property type="match status" value="1"/>
</dbReference>
<dbReference type="Pfam" id="PF11898">
    <property type="entry name" value="DUF3418"/>
    <property type="match status" value="1"/>
</dbReference>
<feature type="region of interest" description="Disordered" evidence="5">
    <location>
        <begin position="611"/>
        <end position="638"/>
    </location>
</feature>
<dbReference type="SMART" id="SM00487">
    <property type="entry name" value="DEXDc"/>
    <property type="match status" value="1"/>
</dbReference>
<dbReference type="RefSeq" id="WP_143856448.1">
    <property type="nucleotide sequence ID" value="NZ_CP041730.1"/>
</dbReference>
<dbReference type="InterPro" id="IPR048333">
    <property type="entry name" value="HA2_WH"/>
</dbReference>
<dbReference type="CDD" id="cd17989">
    <property type="entry name" value="DEXHc_HrpA"/>
    <property type="match status" value="1"/>
</dbReference>
<dbReference type="SMART" id="SM00847">
    <property type="entry name" value="HA2"/>
    <property type="match status" value="1"/>
</dbReference>
<dbReference type="SMART" id="SM00382">
    <property type="entry name" value="AAA"/>
    <property type="match status" value="1"/>
</dbReference>
<dbReference type="CDD" id="cd18791">
    <property type="entry name" value="SF2_C_RHA"/>
    <property type="match status" value="1"/>
</dbReference>
<dbReference type="Pfam" id="PF00271">
    <property type="entry name" value="Helicase_C"/>
    <property type="match status" value="1"/>
</dbReference>
<dbReference type="Pfam" id="PF00270">
    <property type="entry name" value="DEAD"/>
    <property type="match status" value="1"/>
</dbReference>
<dbReference type="EMBL" id="CP041730">
    <property type="protein sequence ID" value="QDQ25523.1"/>
    <property type="molecule type" value="Genomic_DNA"/>
</dbReference>
<dbReference type="InterPro" id="IPR027417">
    <property type="entry name" value="P-loop_NTPase"/>
</dbReference>
<dbReference type="InterPro" id="IPR001650">
    <property type="entry name" value="Helicase_C-like"/>
</dbReference>
<evidence type="ECO:0000256" key="3">
    <source>
        <dbReference type="ARBA" id="ARBA00022806"/>
    </source>
</evidence>
<organism evidence="8 9">
    <name type="scientific">Chitinimonas arctica</name>
    <dbReference type="NCBI Taxonomy" id="2594795"/>
    <lineage>
        <taxon>Bacteria</taxon>
        <taxon>Pseudomonadati</taxon>
        <taxon>Pseudomonadota</taxon>
        <taxon>Betaproteobacteria</taxon>
        <taxon>Neisseriales</taxon>
        <taxon>Chitinibacteraceae</taxon>
        <taxon>Chitinimonas</taxon>
    </lineage>
</organism>
<keyword evidence="9" id="KW-1185">Reference proteome</keyword>
<dbReference type="Gene3D" id="1.20.120.1080">
    <property type="match status" value="1"/>
</dbReference>
<reference evidence="9" key="1">
    <citation type="submission" date="2019-07" db="EMBL/GenBank/DDBJ databases">
        <title>Chitinimonas sp. nov., isolated from Ny-Alesund, arctica soil.</title>
        <authorList>
            <person name="Xu Q."/>
            <person name="Peng F."/>
        </authorList>
    </citation>
    <scope>NUCLEOTIDE SEQUENCE [LARGE SCALE GENOMIC DNA]</scope>
    <source>
        <strain evidence="9">R3-44</strain>
    </source>
</reference>
<evidence type="ECO:0000259" key="6">
    <source>
        <dbReference type="PROSITE" id="PS51192"/>
    </source>
</evidence>
<dbReference type="InterPro" id="IPR011709">
    <property type="entry name" value="DEAD-box_helicase_OB_fold"/>
</dbReference>
<evidence type="ECO:0000256" key="1">
    <source>
        <dbReference type="ARBA" id="ARBA00022741"/>
    </source>
</evidence>
<protein>
    <submittedName>
        <fullName evidence="8">ATP-dependent RNA helicase HrpA</fullName>
        <ecNumber evidence="8">3.6.4.13</ecNumber>
    </submittedName>
</protein>
<accession>A0A516SBK1</accession>
<keyword evidence="3 8" id="KW-0347">Helicase</keyword>
<feature type="region of interest" description="Disordered" evidence="5">
    <location>
        <begin position="1033"/>
        <end position="1068"/>
    </location>
</feature>